<sequence length="161" mass="18099">MCARVRARACVCTCLYAICARIREPRLRWNRKFVIGGEKNCALKASVRRKEECLSCPVCSTYKEVISPGVEFPSRIAFSFVRRISNAAPACASSFRLPRVVSVGSRERLATILEFPTFYRFRPNGTTDTHRYTTCCLFPYDSSETTRSLPVGNRITAIAGI</sequence>
<dbReference type="EMBL" id="GGMS01016161">
    <property type="protein sequence ID" value="MBY85364.1"/>
    <property type="molecule type" value="Transcribed_RNA"/>
</dbReference>
<organism evidence="1">
    <name type="scientific">Sipha flava</name>
    <name type="common">yellow sugarcane aphid</name>
    <dbReference type="NCBI Taxonomy" id="143950"/>
    <lineage>
        <taxon>Eukaryota</taxon>
        <taxon>Metazoa</taxon>
        <taxon>Ecdysozoa</taxon>
        <taxon>Arthropoda</taxon>
        <taxon>Hexapoda</taxon>
        <taxon>Insecta</taxon>
        <taxon>Pterygota</taxon>
        <taxon>Neoptera</taxon>
        <taxon>Paraneoptera</taxon>
        <taxon>Hemiptera</taxon>
        <taxon>Sternorrhyncha</taxon>
        <taxon>Aphidomorpha</taxon>
        <taxon>Aphidoidea</taxon>
        <taxon>Aphididae</taxon>
        <taxon>Sipha</taxon>
    </lineage>
</organism>
<evidence type="ECO:0000313" key="1">
    <source>
        <dbReference type="EMBL" id="MBY85364.1"/>
    </source>
</evidence>
<proteinExistence type="predicted"/>
<gene>
    <name evidence="1" type="ORF">g.156167</name>
</gene>
<protein>
    <submittedName>
        <fullName evidence="1">Uncharacterized protein</fullName>
    </submittedName>
</protein>
<accession>A0A2S2R5Z3</accession>
<dbReference type="AlphaFoldDB" id="A0A2S2R5Z3"/>
<reference evidence="1" key="1">
    <citation type="submission" date="2018-04" db="EMBL/GenBank/DDBJ databases">
        <title>Transcriptome assembly of Sipha flava.</title>
        <authorList>
            <person name="Scully E.D."/>
            <person name="Geib S.M."/>
            <person name="Palmer N.A."/>
            <person name="Koch K."/>
            <person name="Bradshaw J."/>
            <person name="Heng-Moss T."/>
            <person name="Sarath G."/>
        </authorList>
    </citation>
    <scope>NUCLEOTIDE SEQUENCE</scope>
</reference>
<name>A0A2S2R5Z3_9HEMI</name>